<evidence type="ECO:0000256" key="4">
    <source>
        <dbReference type="SAM" id="Coils"/>
    </source>
</evidence>
<accession>A0A7R9FRD6</accession>
<dbReference type="EMBL" id="LR903434">
    <property type="protein sequence ID" value="CAD7251897.1"/>
    <property type="molecule type" value="Genomic_DNA"/>
</dbReference>
<evidence type="ECO:0000313" key="7">
    <source>
        <dbReference type="Proteomes" id="UP000677054"/>
    </source>
</evidence>
<evidence type="ECO:0000259" key="5">
    <source>
        <dbReference type="PROSITE" id="PS50871"/>
    </source>
</evidence>
<evidence type="ECO:0000256" key="2">
    <source>
        <dbReference type="ARBA" id="ARBA00022525"/>
    </source>
</evidence>
<dbReference type="InterPro" id="IPR036056">
    <property type="entry name" value="Fibrinogen-like_C"/>
</dbReference>
<feature type="domain" description="C1q" evidence="5">
    <location>
        <begin position="274"/>
        <end position="405"/>
    </location>
</feature>
<dbReference type="Gene3D" id="2.60.120.1000">
    <property type="match status" value="1"/>
</dbReference>
<dbReference type="SMART" id="SM00110">
    <property type="entry name" value="C1Q"/>
    <property type="match status" value="1"/>
</dbReference>
<keyword evidence="4" id="KW-0175">Coiled coil</keyword>
<organism evidence="6">
    <name type="scientific">Darwinula stevensoni</name>
    <dbReference type="NCBI Taxonomy" id="69355"/>
    <lineage>
        <taxon>Eukaryota</taxon>
        <taxon>Metazoa</taxon>
        <taxon>Ecdysozoa</taxon>
        <taxon>Arthropoda</taxon>
        <taxon>Crustacea</taxon>
        <taxon>Oligostraca</taxon>
        <taxon>Ostracoda</taxon>
        <taxon>Podocopa</taxon>
        <taxon>Podocopida</taxon>
        <taxon>Darwinulocopina</taxon>
        <taxon>Darwinuloidea</taxon>
        <taxon>Darwinulidae</taxon>
        <taxon>Darwinula</taxon>
    </lineage>
</organism>
<feature type="coiled-coil region" evidence="4">
    <location>
        <begin position="51"/>
        <end position="85"/>
    </location>
</feature>
<evidence type="ECO:0000256" key="3">
    <source>
        <dbReference type="ARBA" id="ARBA00022729"/>
    </source>
</evidence>
<dbReference type="PANTHER" id="PTHR22923">
    <property type="entry name" value="CEREBELLIN-RELATED"/>
    <property type="match status" value="1"/>
</dbReference>
<gene>
    <name evidence="6" type="ORF">DSTB1V02_LOCUS11659</name>
</gene>
<proteinExistence type="predicted"/>
<evidence type="ECO:0000256" key="1">
    <source>
        <dbReference type="ARBA" id="ARBA00004613"/>
    </source>
</evidence>
<evidence type="ECO:0000313" key="6">
    <source>
        <dbReference type="EMBL" id="CAD7251897.1"/>
    </source>
</evidence>
<dbReference type="OrthoDB" id="6154955at2759"/>
<dbReference type="AlphaFoldDB" id="A0A7R9FRD6"/>
<dbReference type="SUPFAM" id="SSF49842">
    <property type="entry name" value="TNF-like"/>
    <property type="match status" value="1"/>
</dbReference>
<name>A0A7R9FRD6_9CRUS</name>
<dbReference type="Gene3D" id="1.20.5.340">
    <property type="match status" value="1"/>
</dbReference>
<dbReference type="PANTHER" id="PTHR22923:SF116">
    <property type="entry name" value="C1Q DOMAIN-CONTAINING PROTEIN"/>
    <property type="match status" value="1"/>
</dbReference>
<dbReference type="PRINTS" id="PR00007">
    <property type="entry name" value="COMPLEMNTC1Q"/>
</dbReference>
<dbReference type="InterPro" id="IPR008983">
    <property type="entry name" value="Tumour_necrosis_fac-like_dom"/>
</dbReference>
<dbReference type="PROSITE" id="PS50871">
    <property type="entry name" value="C1Q"/>
    <property type="match status" value="1"/>
</dbReference>
<dbReference type="Proteomes" id="UP000677054">
    <property type="component" value="Unassembled WGS sequence"/>
</dbReference>
<dbReference type="InterPro" id="IPR001073">
    <property type="entry name" value="C1q_dom"/>
</dbReference>
<comment type="subcellular location">
    <subcellularLocation>
        <location evidence="1">Secreted</location>
    </subcellularLocation>
</comment>
<protein>
    <recommendedName>
        <fullName evidence="5">C1q domain-containing protein</fullName>
    </recommendedName>
</protein>
<dbReference type="GO" id="GO:0005576">
    <property type="term" value="C:extracellular region"/>
    <property type="evidence" value="ECO:0007669"/>
    <property type="project" value="UniProtKB-SubCell"/>
</dbReference>
<dbReference type="SUPFAM" id="SSF56496">
    <property type="entry name" value="Fibrinogen C-terminal domain-like"/>
    <property type="match status" value="1"/>
</dbReference>
<reference evidence="6" key="1">
    <citation type="submission" date="2020-11" db="EMBL/GenBank/DDBJ databases">
        <authorList>
            <person name="Tran Van P."/>
        </authorList>
    </citation>
    <scope>NUCLEOTIDE SEQUENCE</scope>
</reference>
<dbReference type="InterPro" id="IPR050822">
    <property type="entry name" value="Cerebellin_Synaptic_Org"/>
</dbReference>
<keyword evidence="7" id="KW-1185">Reference proteome</keyword>
<keyword evidence="2" id="KW-0964">Secreted</keyword>
<dbReference type="Pfam" id="PF00386">
    <property type="entry name" value="C1q"/>
    <property type="match status" value="1"/>
</dbReference>
<sequence>MKMWGIPGVLSILLFAFFTYGDTLKFPFHPSNEHASVFQLEKMVSAVIGKNQELSNEIAQLKLVAENLKQENEDLRHNNGILGQKYERLRYDHESLKSWVQGNSDERDQIKNTNMMESRLEYMEALSLQITPRSCQALANLGVSKTGTYLVDPDGALIGESPIKVLCDMEADPVTTVVLHDSMESTHEAFSKQMASLIDQSDSCEKQHGGLVCRGEAPRPENPATSCSSLRRAGNTRTGYHLISRKKGRLDVVLCQMDLDETDPKFQMETSALIQDGAVIFDAFRRSDYITENSVIRYESTEVNIGDAMDPNTGVFTAPIAGIYSFSFHYYTDDFGLVHIRQNELVKAAMYTFYTSDLGEHDVPGQSVVLQLAEGDTVDVYLFFGKAMSNTDRYVHFVGHMLTPL</sequence>
<keyword evidence="3" id="KW-0732">Signal</keyword>
<dbReference type="Gene3D" id="2.60.120.40">
    <property type="match status" value="1"/>
</dbReference>
<dbReference type="EMBL" id="CAJPEV010003917">
    <property type="protein sequence ID" value="CAG0900810.1"/>
    <property type="molecule type" value="Genomic_DNA"/>
</dbReference>